<dbReference type="AlphaFoldDB" id="A0A0B5QN06"/>
<organism evidence="1 2">
    <name type="scientific">Clostridium beijerinckii</name>
    <name type="common">Clostridium MP</name>
    <dbReference type="NCBI Taxonomy" id="1520"/>
    <lineage>
        <taxon>Bacteria</taxon>
        <taxon>Bacillati</taxon>
        <taxon>Bacillota</taxon>
        <taxon>Clostridia</taxon>
        <taxon>Eubacteriales</taxon>
        <taxon>Clostridiaceae</taxon>
        <taxon>Clostridium</taxon>
    </lineage>
</organism>
<dbReference type="SUPFAM" id="SSF58091">
    <property type="entry name" value="Clostridium neurotoxins, 'coiled-coil' domain"/>
    <property type="match status" value="1"/>
</dbReference>
<dbReference type="RefSeq" id="WP_041900701.1">
    <property type="nucleotide sequence ID" value="NZ_CP010086.2"/>
</dbReference>
<dbReference type="STRING" id="1520.LF65_05694"/>
<sequence length="103" mass="12136">MRIEEIRKLIKNIIDNEFNHISEFKERKDFDSNDTIKELSEKVNDVLDKLNELLPDQQDLIGELDDLYSNYCTNACKYYFREGVAAGTTNLKFLEETKTMHLV</sequence>
<dbReference type="OrthoDB" id="1937550at2"/>
<name>A0A0B5QN06_CLOBE</name>
<gene>
    <name evidence="1" type="ORF">LF65_05694</name>
</gene>
<reference evidence="2" key="1">
    <citation type="submission" date="2014-12" db="EMBL/GenBank/DDBJ databases">
        <title>Genome sequence of Clostridium beijerinckii strain 59B.</title>
        <authorList>
            <person name="Little G.T."/>
            <person name="Minton N.P."/>
        </authorList>
    </citation>
    <scope>NUCLEOTIDE SEQUENCE [LARGE SCALE GENOMIC DNA]</scope>
    <source>
        <strain evidence="2">59B</strain>
    </source>
</reference>
<accession>A0A0B5QN06</accession>
<evidence type="ECO:0000313" key="1">
    <source>
        <dbReference type="EMBL" id="AJH02201.1"/>
    </source>
</evidence>
<dbReference type="InterPro" id="IPR036248">
    <property type="entry name" value="Clostridium_toxin_transloc"/>
</dbReference>
<dbReference type="Proteomes" id="UP000031866">
    <property type="component" value="Chromosome"/>
</dbReference>
<evidence type="ECO:0000313" key="2">
    <source>
        <dbReference type="Proteomes" id="UP000031866"/>
    </source>
</evidence>
<protein>
    <submittedName>
        <fullName evidence="1">Uncharacterized protein</fullName>
    </submittedName>
</protein>
<dbReference type="EMBL" id="CP010086">
    <property type="protein sequence ID" value="AJH02201.1"/>
    <property type="molecule type" value="Genomic_DNA"/>
</dbReference>
<dbReference type="KEGG" id="cbei:LF65_05694"/>
<proteinExistence type="predicted"/>